<evidence type="ECO:0000313" key="2">
    <source>
        <dbReference type="Proteomes" id="UP001153321"/>
    </source>
</evidence>
<evidence type="ECO:0000313" key="1">
    <source>
        <dbReference type="EMBL" id="CAH1639596.1"/>
    </source>
</evidence>
<dbReference type="AlphaFoldDB" id="A0A9P0I3M7"/>
<reference evidence="1" key="1">
    <citation type="submission" date="2022-02" db="EMBL/GenBank/DDBJ databases">
        <authorList>
            <person name="King R."/>
        </authorList>
    </citation>
    <scope>NUCLEOTIDE SEQUENCE</scope>
</reference>
<dbReference type="EMBL" id="LR824533">
    <property type="protein sequence ID" value="CAH1639596.1"/>
    <property type="molecule type" value="Genomic_DNA"/>
</dbReference>
<dbReference type="Proteomes" id="UP001153321">
    <property type="component" value="Chromosome 2"/>
</dbReference>
<keyword evidence="2" id="KW-1185">Reference proteome</keyword>
<protein>
    <submittedName>
        <fullName evidence="1">Uncharacterized protein</fullName>
    </submittedName>
</protein>
<gene>
    <name evidence="1" type="ORF">SPLIT_LOCUS4952</name>
</gene>
<accession>A0A9P0I3M7</accession>
<name>A0A9P0I3M7_SPOLI</name>
<proteinExistence type="predicted"/>
<organism evidence="1 2">
    <name type="scientific">Spodoptera littoralis</name>
    <name type="common">Egyptian cotton leafworm</name>
    <dbReference type="NCBI Taxonomy" id="7109"/>
    <lineage>
        <taxon>Eukaryota</taxon>
        <taxon>Metazoa</taxon>
        <taxon>Ecdysozoa</taxon>
        <taxon>Arthropoda</taxon>
        <taxon>Hexapoda</taxon>
        <taxon>Insecta</taxon>
        <taxon>Pterygota</taxon>
        <taxon>Neoptera</taxon>
        <taxon>Endopterygota</taxon>
        <taxon>Lepidoptera</taxon>
        <taxon>Glossata</taxon>
        <taxon>Ditrysia</taxon>
        <taxon>Noctuoidea</taxon>
        <taxon>Noctuidae</taxon>
        <taxon>Amphipyrinae</taxon>
        <taxon>Spodoptera</taxon>
    </lineage>
</organism>
<sequence>MALQGIRNLRILGDLRIREIGEEGGDWASGNLTHTTKYTQVLFHVGCL</sequence>